<dbReference type="EMBL" id="RJJR01000019">
    <property type="protein sequence ID" value="RNI33535.1"/>
    <property type="molecule type" value="Genomic_DNA"/>
</dbReference>
<dbReference type="InterPro" id="IPR000700">
    <property type="entry name" value="PAS-assoc_C"/>
</dbReference>
<dbReference type="GO" id="GO:0006355">
    <property type="term" value="P:regulation of DNA-templated transcription"/>
    <property type="evidence" value="ECO:0007669"/>
    <property type="project" value="InterPro"/>
</dbReference>
<feature type="domain" description="Histidine kinase" evidence="6">
    <location>
        <begin position="311"/>
        <end position="524"/>
    </location>
</feature>
<evidence type="ECO:0000256" key="4">
    <source>
        <dbReference type="ARBA" id="ARBA00022679"/>
    </source>
</evidence>
<evidence type="ECO:0000259" key="6">
    <source>
        <dbReference type="PROSITE" id="PS50109"/>
    </source>
</evidence>
<dbReference type="InterPro" id="IPR000014">
    <property type="entry name" value="PAS"/>
</dbReference>
<dbReference type="SUPFAM" id="SSF47384">
    <property type="entry name" value="Homodimeric domain of signal transducing histidine kinase"/>
    <property type="match status" value="1"/>
</dbReference>
<evidence type="ECO:0000256" key="1">
    <source>
        <dbReference type="ARBA" id="ARBA00000085"/>
    </source>
</evidence>
<dbReference type="GO" id="GO:0000155">
    <property type="term" value="F:phosphorelay sensor kinase activity"/>
    <property type="evidence" value="ECO:0007669"/>
    <property type="project" value="InterPro"/>
</dbReference>
<dbReference type="Gene3D" id="1.10.287.130">
    <property type="match status" value="1"/>
</dbReference>
<keyword evidence="3" id="KW-0597">Phosphoprotein</keyword>
<dbReference type="SMART" id="SM00388">
    <property type="entry name" value="HisKA"/>
    <property type="match status" value="1"/>
</dbReference>
<dbReference type="InterPro" id="IPR013767">
    <property type="entry name" value="PAS_fold"/>
</dbReference>
<reference evidence="9 10" key="1">
    <citation type="submission" date="2018-11" db="EMBL/GenBank/DDBJ databases">
        <title>Draft genome sequence of Ferruginibacter sp. BO-59.</title>
        <authorList>
            <person name="Im W.T."/>
        </authorList>
    </citation>
    <scope>NUCLEOTIDE SEQUENCE [LARGE SCALE GENOMIC DNA]</scope>
    <source>
        <strain evidence="9 10">BO-59</strain>
    </source>
</reference>
<dbReference type="PANTHER" id="PTHR43047:SF72">
    <property type="entry name" value="OSMOSENSING HISTIDINE PROTEIN KINASE SLN1"/>
    <property type="match status" value="1"/>
</dbReference>
<dbReference type="InterPro" id="IPR005467">
    <property type="entry name" value="His_kinase_dom"/>
</dbReference>
<dbReference type="Gene3D" id="3.30.450.20">
    <property type="entry name" value="PAS domain"/>
    <property type="match status" value="2"/>
</dbReference>
<dbReference type="Pfam" id="PF02518">
    <property type="entry name" value="HATPase_c"/>
    <property type="match status" value="1"/>
</dbReference>
<sequence length="524" mass="59980">MAGNEKIISTNGDTRELKITLQELEKVQAFQKAILENAGAMIIATDDKGTIRLFNPEAAKKLGYTEEEILNKKTPLLFHDKQEIRLKRQQLIDEFGEKEFNDFDVLVEKARRNLYAEERFNYINKSGEIFPVWLSITQLVNGQKAPTGFLGIAFDISEKIKAEQKFKKTEFLFLQLLNNYPDGTISIIDRDLHFVYTGGELHKLLNADIQMLIGNEIFPFFPKPLRRIIFPMLESIFQDKIFITGFELPYQIANGTYIMDAFPLIEEDGSVNNIGVIIKNISMLKQAEKNLREDLKIERELNELKSRFVSMASHEFRTPLSTVLSSAYLIEKYTSQEDQPKREKHVQRIVSSVNMLTDILNDFLSLGKIESGKLEAKFTEFNLRDLVAETVDELKNTLKKEQQIKYTFEGEPSAVLDPSLVKHILINLISNASKFSSDSSTIKIKACRSNGQIMLAVKDNGMGIPKEDQKHLTDRFFRARNAQDIQGTGLGLHIVLRYVQMMDGEFRFESEVDNGTKFTVTFKT</sequence>
<dbReference type="InterPro" id="IPR001610">
    <property type="entry name" value="PAC"/>
</dbReference>
<dbReference type="PRINTS" id="PR00344">
    <property type="entry name" value="BCTRLSENSOR"/>
</dbReference>
<dbReference type="SUPFAM" id="SSF55785">
    <property type="entry name" value="PYP-like sensor domain (PAS domain)"/>
    <property type="match status" value="2"/>
</dbReference>
<feature type="domain" description="PAC" evidence="8">
    <location>
        <begin position="116"/>
        <end position="168"/>
    </location>
</feature>
<dbReference type="Gene3D" id="3.30.565.10">
    <property type="entry name" value="Histidine kinase-like ATPase, C-terminal domain"/>
    <property type="match status" value="1"/>
</dbReference>
<dbReference type="PROSITE" id="PS50113">
    <property type="entry name" value="PAC"/>
    <property type="match status" value="1"/>
</dbReference>
<name>A0A3M9N851_9BACT</name>
<dbReference type="SMART" id="SM00091">
    <property type="entry name" value="PAS"/>
    <property type="match status" value="2"/>
</dbReference>
<dbReference type="InterPro" id="IPR036097">
    <property type="entry name" value="HisK_dim/P_sf"/>
</dbReference>
<protein>
    <recommendedName>
        <fullName evidence="2">histidine kinase</fullName>
        <ecNumber evidence="2">2.7.13.3</ecNumber>
    </recommendedName>
</protein>
<dbReference type="SMART" id="SM00387">
    <property type="entry name" value="HATPase_c"/>
    <property type="match status" value="1"/>
</dbReference>
<evidence type="ECO:0000259" key="8">
    <source>
        <dbReference type="PROSITE" id="PS50113"/>
    </source>
</evidence>
<dbReference type="EC" id="2.7.13.3" evidence="2"/>
<dbReference type="SUPFAM" id="SSF55874">
    <property type="entry name" value="ATPase domain of HSP90 chaperone/DNA topoisomerase II/histidine kinase"/>
    <property type="match status" value="1"/>
</dbReference>
<accession>A0A3M9N851</accession>
<evidence type="ECO:0000313" key="10">
    <source>
        <dbReference type="Proteomes" id="UP000267223"/>
    </source>
</evidence>
<dbReference type="PROSITE" id="PS50112">
    <property type="entry name" value="PAS"/>
    <property type="match status" value="1"/>
</dbReference>
<dbReference type="InterPro" id="IPR004358">
    <property type="entry name" value="Sig_transdc_His_kin-like_C"/>
</dbReference>
<evidence type="ECO:0000313" key="9">
    <source>
        <dbReference type="EMBL" id="RNI33535.1"/>
    </source>
</evidence>
<keyword evidence="5 9" id="KW-0418">Kinase</keyword>
<dbReference type="CDD" id="cd00130">
    <property type="entry name" value="PAS"/>
    <property type="match status" value="1"/>
</dbReference>
<gene>
    <name evidence="9" type="ORF">EFY79_19035</name>
</gene>
<dbReference type="GO" id="GO:0009927">
    <property type="term" value="F:histidine phosphotransfer kinase activity"/>
    <property type="evidence" value="ECO:0007669"/>
    <property type="project" value="TreeGrafter"/>
</dbReference>
<dbReference type="NCBIfam" id="TIGR00229">
    <property type="entry name" value="sensory_box"/>
    <property type="match status" value="1"/>
</dbReference>
<keyword evidence="4" id="KW-0808">Transferase</keyword>
<feature type="domain" description="PAS" evidence="7">
    <location>
        <begin position="27"/>
        <end position="72"/>
    </location>
</feature>
<evidence type="ECO:0000256" key="3">
    <source>
        <dbReference type="ARBA" id="ARBA00022553"/>
    </source>
</evidence>
<dbReference type="InterPro" id="IPR003594">
    <property type="entry name" value="HATPase_dom"/>
</dbReference>
<dbReference type="InterPro" id="IPR035965">
    <property type="entry name" value="PAS-like_dom_sf"/>
</dbReference>
<dbReference type="InterPro" id="IPR036890">
    <property type="entry name" value="HATPase_C_sf"/>
</dbReference>
<evidence type="ECO:0000256" key="2">
    <source>
        <dbReference type="ARBA" id="ARBA00012438"/>
    </source>
</evidence>
<proteinExistence type="predicted"/>
<dbReference type="FunFam" id="3.30.565.10:FF:000006">
    <property type="entry name" value="Sensor histidine kinase WalK"/>
    <property type="match status" value="1"/>
</dbReference>
<comment type="catalytic activity">
    <reaction evidence="1">
        <text>ATP + protein L-histidine = ADP + protein N-phospho-L-histidine.</text>
        <dbReference type="EC" id="2.7.13.3"/>
    </reaction>
</comment>
<dbReference type="PROSITE" id="PS50109">
    <property type="entry name" value="HIS_KIN"/>
    <property type="match status" value="1"/>
</dbReference>
<dbReference type="Pfam" id="PF00512">
    <property type="entry name" value="HisKA"/>
    <property type="match status" value="1"/>
</dbReference>
<dbReference type="PANTHER" id="PTHR43047">
    <property type="entry name" value="TWO-COMPONENT HISTIDINE PROTEIN KINASE"/>
    <property type="match status" value="1"/>
</dbReference>
<evidence type="ECO:0000256" key="5">
    <source>
        <dbReference type="ARBA" id="ARBA00022777"/>
    </source>
</evidence>
<dbReference type="Pfam" id="PF00989">
    <property type="entry name" value="PAS"/>
    <property type="match status" value="1"/>
</dbReference>
<keyword evidence="10" id="KW-1185">Reference proteome</keyword>
<dbReference type="CDD" id="cd00075">
    <property type="entry name" value="HATPase"/>
    <property type="match status" value="1"/>
</dbReference>
<evidence type="ECO:0000259" key="7">
    <source>
        <dbReference type="PROSITE" id="PS50112"/>
    </source>
</evidence>
<comment type="caution">
    <text evidence="9">The sequence shown here is derived from an EMBL/GenBank/DDBJ whole genome shotgun (WGS) entry which is preliminary data.</text>
</comment>
<dbReference type="AlphaFoldDB" id="A0A3M9N851"/>
<dbReference type="InterPro" id="IPR003661">
    <property type="entry name" value="HisK_dim/P_dom"/>
</dbReference>
<dbReference type="OrthoDB" id="9808408at2"/>
<dbReference type="CDD" id="cd00082">
    <property type="entry name" value="HisKA"/>
    <property type="match status" value="1"/>
</dbReference>
<dbReference type="RefSeq" id="WP_123122339.1">
    <property type="nucleotide sequence ID" value="NZ_RJJR01000019.1"/>
</dbReference>
<dbReference type="Proteomes" id="UP000267223">
    <property type="component" value="Unassembled WGS sequence"/>
</dbReference>
<dbReference type="GO" id="GO:0005886">
    <property type="term" value="C:plasma membrane"/>
    <property type="evidence" value="ECO:0007669"/>
    <property type="project" value="TreeGrafter"/>
</dbReference>
<organism evidence="9 10">
    <name type="scientific">Hanamia caeni</name>
    <dbReference type="NCBI Taxonomy" id="2294116"/>
    <lineage>
        <taxon>Bacteria</taxon>
        <taxon>Pseudomonadati</taxon>
        <taxon>Bacteroidota</taxon>
        <taxon>Chitinophagia</taxon>
        <taxon>Chitinophagales</taxon>
        <taxon>Chitinophagaceae</taxon>
        <taxon>Hanamia</taxon>
    </lineage>
</organism>
<dbReference type="SMART" id="SM00086">
    <property type="entry name" value="PAC"/>
    <property type="match status" value="1"/>
</dbReference>